<dbReference type="PANTHER" id="PTHR42756:SF1">
    <property type="entry name" value="TRANSCRIPTIONAL REPRESSOR OF EMRAB OPERON"/>
    <property type="match status" value="1"/>
</dbReference>
<reference evidence="5 7" key="1">
    <citation type="journal article" date="2015" name="Biotechnol. Bioeng.">
        <title>Genome sequence and phenotypic characterization of Caulobacter segnis.</title>
        <authorList>
            <person name="Patel S."/>
            <person name="Fletcher B."/>
            <person name="Scott D.C."/>
            <person name="Ely B."/>
        </authorList>
    </citation>
    <scope>NUCLEOTIDE SEQUENCE [LARGE SCALE GENOMIC DNA]</scope>
    <source>
        <strain evidence="5 7">PS02</strain>
    </source>
</reference>
<dbReference type="SUPFAM" id="SSF46785">
    <property type="entry name" value="Winged helix' DNA-binding domain"/>
    <property type="match status" value="1"/>
</dbReference>
<keyword evidence="2" id="KW-0238">DNA-binding</keyword>
<dbReference type="PROSITE" id="PS50995">
    <property type="entry name" value="HTH_MARR_2"/>
    <property type="match status" value="1"/>
</dbReference>
<keyword evidence="3" id="KW-0804">Transcription</keyword>
<dbReference type="EMBL" id="LITQ01000005">
    <property type="protein sequence ID" value="OAA94241.1"/>
    <property type="molecule type" value="Genomic_DNA"/>
</dbReference>
<dbReference type="Gene3D" id="1.10.10.10">
    <property type="entry name" value="Winged helix-like DNA-binding domain superfamily/Winged helix DNA-binding domain"/>
    <property type="match status" value="1"/>
</dbReference>
<dbReference type="RefSeq" id="WP_013237151.1">
    <property type="nucleotide sequence ID" value="NZ_LITQ01000005.1"/>
</dbReference>
<protein>
    <submittedName>
        <fullName evidence="5">Transcriptional regulator SlyA</fullName>
    </submittedName>
</protein>
<evidence type="ECO:0000313" key="5">
    <source>
        <dbReference type="EMBL" id="OAA94241.1"/>
    </source>
</evidence>
<dbReference type="Proteomes" id="UP000077384">
    <property type="component" value="Unassembled WGS sequence"/>
</dbReference>
<gene>
    <name evidence="5" type="primary">slyA_5</name>
    <name evidence="6" type="synonym">slyA_2</name>
    <name evidence="6" type="ORF">CLCOS_13880</name>
    <name evidence="5" type="ORF">WX73_03449</name>
</gene>
<name>A0A170NP99_9CLOT</name>
<evidence type="ECO:0000313" key="6">
    <source>
        <dbReference type="EMBL" id="OBR95595.1"/>
    </source>
</evidence>
<proteinExistence type="predicted"/>
<dbReference type="EMBL" id="LROR01000037">
    <property type="protein sequence ID" value="OBR95595.1"/>
    <property type="molecule type" value="Genomic_DNA"/>
</dbReference>
<evidence type="ECO:0000256" key="1">
    <source>
        <dbReference type="ARBA" id="ARBA00023015"/>
    </source>
</evidence>
<accession>A0A170NP99</accession>
<dbReference type="PATRIC" id="fig|1705578.3.peg.3523"/>
<dbReference type="GO" id="GO:0003677">
    <property type="term" value="F:DNA binding"/>
    <property type="evidence" value="ECO:0007669"/>
    <property type="project" value="UniProtKB-KW"/>
</dbReference>
<dbReference type="AlphaFoldDB" id="A0A170NP99"/>
<evidence type="ECO:0000259" key="4">
    <source>
        <dbReference type="PROSITE" id="PS50995"/>
    </source>
</evidence>
<comment type="caution">
    <text evidence="5">The sequence shown here is derived from an EMBL/GenBank/DDBJ whole genome shotgun (WGS) entry which is preliminary data.</text>
</comment>
<dbReference type="Proteomes" id="UP000093694">
    <property type="component" value="Unassembled WGS sequence"/>
</dbReference>
<keyword evidence="1" id="KW-0805">Transcription regulation</keyword>
<dbReference type="InterPro" id="IPR036388">
    <property type="entry name" value="WH-like_DNA-bd_sf"/>
</dbReference>
<feature type="domain" description="HTH marR-type" evidence="4">
    <location>
        <begin position="1"/>
        <end position="137"/>
    </location>
</feature>
<dbReference type="PANTHER" id="PTHR42756">
    <property type="entry name" value="TRANSCRIPTIONAL REGULATOR, MARR"/>
    <property type="match status" value="1"/>
</dbReference>
<keyword evidence="8" id="KW-1185">Reference proteome</keyword>
<organism evidence="5 7">
    <name type="scientific">Clostridium coskatii</name>
    <dbReference type="NCBI Taxonomy" id="1705578"/>
    <lineage>
        <taxon>Bacteria</taxon>
        <taxon>Bacillati</taxon>
        <taxon>Bacillota</taxon>
        <taxon>Clostridia</taxon>
        <taxon>Eubacteriales</taxon>
        <taxon>Clostridiaceae</taxon>
        <taxon>Clostridium</taxon>
    </lineage>
</organism>
<evidence type="ECO:0000313" key="7">
    <source>
        <dbReference type="Proteomes" id="UP000077384"/>
    </source>
</evidence>
<evidence type="ECO:0000256" key="2">
    <source>
        <dbReference type="ARBA" id="ARBA00023125"/>
    </source>
</evidence>
<reference evidence="6 8" key="2">
    <citation type="journal article" date="2016" name="Front. Microbiol.">
        <title>Industrial Acetogenic Biocatalysts: A Comparative Metabolic and Genomic Analysis.</title>
        <authorList>
            <person name="Bengelsdorf F."/>
            <person name="Poehlein A."/>
            <person name="Sonja S."/>
            <person name="Erz C."/>
            <person name="Hummel T."/>
            <person name="Hoffmeister S."/>
            <person name="Daniel R."/>
            <person name="Durre P."/>
        </authorList>
    </citation>
    <scope>NUCLEOTIDE SEQUENCE [LARGE SCALE GENOMIC DNA]</scope>
    <source>
        <strain evidence="6 8">PTA-10522</strain>
    </source>
</reference>
<evidence type="ECO:0000313" key="8">
    <source>
        <dbReference type="Proteomes" id="UP000093694"/>
    </source>
</evidence>
<dbReference type="GO" id="GO:0003700">
    <property type="term" value="F:DNA-binding transcription factor activity"/>
    <property type="evidence" value="ECO:0007669"/>
    <property type="project" value="InterPro"/>
</dbReference>
<dbReference type="Pfam" id="PF01047">
    <property type="entry name" value="MarR"/>
    <property type="match status" value="1"/>
</dbReference>
<dbReference type="InterPro" id="IPR000835">
    <property type="entry name" value="HTH_MarR-typ"/>
</dbReference>
<sequence>MSSLDKSIGMYINSINRKILRFLSLNLKKYNITTEQWSVLLSLTEEDGVNQKQLAKKVDKDQATLVRILDILERKKLVIRKKSTEDRRSFLIYVTPEGKKLKQEVYPFIEHLFTNITNEISKDQLDLFIDTLNKFEKNISIEEKKISKK</sequence>
<dbReference type="PRINTS" id="PR00598">
    <property type="entry name" value="HTHMARR"/>
</dbReference>
<dbReference type="SMART" id="SM00347">
    <property type="entry name" value="HTH_MARR"/>
    <property type="match status" value="1"/>
</dbReference>
<evidence type="ECO:0000256" key="3">
    <source>
        <dbReference type="ARBA" id="ARBA00023163"/>
    </source>
</evidence>
<dbReference type="InterPro" id="IPR036390">
    <property type="entry name" value="WH_DNA-bd_sf"/>
</dbReference>